<dbReference type="AlphaFoldDB" id="A0A1M5M6S3"/>
<dbReference type="STRING" id="570519.SAMN04488116_2289"/>
<accession>A0A1M5M6S3</accession>
<dbReference type="Pfam" id="PF06713">
    <property type="entry name" value="bPH_4"/>
    <property type="match status" value="1"/>
</dbReference>
<keyword evidence="1" id="KW-1133">Transmembrane helix</keyword>
<organism evidence="3 4">
    <name type="scientific">Flagellimonas flava</name>
    <dbReference type="NCBI Taxonomy" id="570519"/>
    <lineage>
        <taxon>Bacteria</taxon>
        <taxon>Pseudomonadati</taxon>
        <taxon>Bacteroidota</taxon>
        <taxon>Flavobacteriia</taxon>
        <taxon>Flavobacteriales</taxon>
        <taxon>Flavobacteriaceae</taxon>
        <taxon>Flagellimonas</taxon>
    </lineage>
</organism>
<name>A0A1M5M6S3_9FLAO</name>
<dbReference type="RefSeq" id="WP_073179632.1">
    <property type="nucleotide sequence ID" value="NZ_FQWL01000003.1"/>
</dbReference>
<feature type="transmembrane region" description="Helical" evidence="1">
    <location>
        <begin position="32"/>
        <end position="51"/>
    </location>
</feature>
<evidence type="ECO:0000256" key="1">
    <source>
        <dbReference type="SAM" id="Phobius"/>
    </source>
</evidence>
<proteinExistence type="predicted"/>
<dbReference type="InterPro" id="IPR009589">
    <property type="entry name" value="PH_YyaB-like"/>
</dbReference>
<dbReference type="Proteomes" id="UP000184532">
    <property type="component" value="Unassembled WGS sequence"/>
</dbReference>
<dbReference type="EMBL" id="FQWL01000003">
    <property type="protein sequence ID" value="SHG72977.1"/>
    <property type="molecule type" value="Genomic_DNA"/>
</dbReference>
<dbReference type="GO" id="GO:0030153">
    <property type="term" value="P:bacteriocin immunity"/>
    <property type="evidence" value="ECO:0007669"/>
    <property type="project" value="InterPro"/>
</dbReference>
<evidence type="ECO:0000313" key="3">
    <source>
        <dbReference type="EMBL" id="SHG72977.1"/>
    </source>
</evidence>
<dbReference type="OrthoDB" id="1261156at2"/>
<feature type="domain" description="Uncharacterized protein YyaB-like PH" evidence="2">
    <location>
        <begin position="53"/>
        <end position="127"/>
    </location>
</feature>
<feature type="transmembrane region" description="Helical" evidence="1">
    <location>
        <begin position="7"/>
        <end position="26"/>
    </location>
</feature>
<reference evidence="4" key="1">
    <citation type="submission" date="2016-11" db="EMBL/GenBank/DDBJ databases">
        <authorList>
            <person name="Varghese N."/>
            <person name="Submissions S."/>
        </authorList>
    </citation>
    <scope>NUCLEOTIDE SEQUENCE [LARGE SCALE GENOMIC DNA]</scope>
    <source>
        <strain evidence="4">DSM 22638</strain>
    </source>
</reference>
<evidence type="ECO:0000259" key="2">
    <source>
        <dbReference type="Pfam" id="PF06713"/>
    </source>
</evidence>
<sequence>MKKYPSKIGIGLLGFILVVLIGSLVPVLSPPIWPAIGINLAVLIFILYLFATTHYTIDGNWLHVQCGFLVRKKIDIGTIIRISETSSLISGPAVSLDRLNVVYGANKDILISPKDKSGLIEHLRRINPEIEVRYKTSDRQGGKAT</sequence>
<keyword evidence="1" id="KW-0472">Membrane</keyword>
<keyword evidence="4" id="KW-1185">Reference proteome</keyword>
<protein>
    <submittedName>
        <fullName evidence="3">PH domain-containing protein</fullName>
    </submittedName>
</protein>
<keyword evidence="1" id="KW-0812">Transmembrane</keyword>
<evidence type="ECO:0000313" key="4">
    <source>
        <dbReference type="Proteomes" id="UP000184532"/>
    </source>
</evidence>
<gene>
    <name evidence="3" type="ORF">SAMN04488116_2289</name>
</gene>